<dbReference type="EMBL" id="BAAADU010000002">
    <property type="protein sequence ID" value="GAA0645974.1"/>
    <property type="molecule type" value="Genomic_DNA"/>
</dbReference>
<keyword evidence="1" id="KW-0812">Transmembrane</keyword>
<feature type="transmembrane region" description="Helical" evidence="1">
    <location>
        <begin position="72"/>
        <end position="90"/>
    </location>
</feature>
<evidence type="ECO:0000313" key="3">
    <source>
        <dbReference type="Proteomes" id="UP001500194"/>
    </source>
</evidence>
<feature type="transmembrane region" description="Helical" evidence="1">
    <location>
        <begin position="38"/>
        <end position="60"/>
    </location>
</feature>
<name>A0AAV3SXS1_9EURY</name>
<reference evidence="2 3" key="1">
    <citation type="journal article" date="2019" name="Int. J. Syst. Evol. Microbiol.">
        <title>The Global Catalogue of Microorganisms (GCM) 10K type strain sequencing project: providing services to taxonomists for standard genome sequencing and annotation.</title>
        <authorList>
            <consortium name="The Broad Institute Genomics Platform"/>
            <consortium name="The Broad Institute Genome Sequencing Center for Infectious Disease"/>
            <person name="Wu L."/>
            <person name="Ma J."/>
        </authorList>
    </citation>
    <scope>NUCLEOTIDE SEQUENCE [LARGE SCALE GENOMIC DNA]</scope>
    <source>
        <strain evidence="2 3">JCM 16327</strain>
    </source>
</reference>
<sequence>MGSTPVGSGNRLTYTEVHAAIVGVAVGAIAAYVEQHGFPGVGVALAALFVGLALGVDIGGRTAAGARTLRREPWYGLGGFVFAGALTLAVV</sequence>
<gene>
    <name evidence="2" type="ORF">GCM10009019_05340</name>
</gene>
<dbReference type="RefSeq" id="WP_227261753.1">
    <property type="nucleotide sequence ID" value="NZ_BAAADU010000002.1"/>
</dbReference>
<dbReference type="Proteomes" id="UP001500194">
    <property type="component" value="Unassembled WGS sequence"/>
</dbReference>
<dbReference type="GeneID" id="68572349"/>
<feature type="transmembrane region" description="Helical" evidence="1">
    <location>
        <begin position="12"/>
        <end position="32"/>
    </location>
</feature>
<keyword evidence="3" id="KW-1185">Reference proteome</keyword>
<dbReference type="AlphaFoldDB" id="A0AAV3SXS1"/>
<organism evidence="2 3">
    <name type="scientific">Salarchaeum japonicum</name>
    <dbReference type="NCBI Taxonomy" id="555573"/>
    <lineage>
        <taxon>Archaea</taxon>
        <taxon>Methanobacteriati</taxon>
        <taxon>Methanobacteriota</taxon>
        <taxon>Stenosarchaea group</taxon>
        <taxon>Halobacteria</taxon>
        <taxon>Halobacteriales</taxon>
        <taxon>Halobacteriaceae</taxon>
    </lineage>
</organism>
<comment type="caution">
    <text evidence="2">The sequence shown here is derived from an EMBL/GenBank/DDBJ whole genome shotgun (WGS) entry which is preliminary data.</text>
</comment>
<proteinExistence type="predicted"/>
<evidence type="ECO:0000313" key="2">
    <source>
        <dbReference type="EMBL" id="GAA0645974.1"/>
    </source>
</evidence>
<protein>
    <submittedName>
        <fullName evidence="2">Uncharacterized protein</fullName>
    </submittedName>
</protein>
<keyword evidence="1" id="KW-1133">Transmembrane helix</keyword>
<evidence type="ECO:0000256" key="1">
    <source>
        <dbReference type="SAM" id="Phobius"/>
    </source>
</evidence>
<accession>A0AAV3SXS1</accession>
<keyword evidence="1" id="KW-0472">Membrane</keyword>